<reference evidence="2" key="2">
    <citation type="journal article" date="2015" name="Data Brief">
        <title>Shoot transcriptome of the giant reed, Arundo donax.</title>
        <authorList>
            <person name="Barrero R.A."/>
            <person name="Guerrero F.D."/>
            <person name="Moolhuijzen P."/>
            <person name="Goolsby J.A."/>
            <person name="Tidwell J."/>
            <person name="Bellgard S.E."/>
            <person name="Bellgard M.I."/>
        </authorList>
    </citation>
    <scope>NUCLEOTIDE SEQUENCE</scope>
    <source>
        <tissue evidence="2">Shoot tissue taken approximately 20 cm above the soil surface</tissue>
    </source>
</reference>
<dbReference type="AlphaFoldDB" id="A0A0A9H013"/>
<protein>
    <submittedName>
        <fullName evidence="2">Uncharacterized protein</fullName>
    </submittedName>
</protein>
<evidence type="ECO:0000256" key="1">
    <source>
        <dbReference type="SAM" id="Phobius"/>
    </source>
</evidence>
<keyword evidence="1" id="KW-1133">Transmembrane helix</keyword>
<sequence length="49" mass="5658">MLETSISTLLSSTSGASWYPAFHCIPFFTNFIPVSVFLNNYWLWKRPSV</sequence>
<reference evidence="2" key="1">
    <citation type="submission" date="2014-09" db="EMBL/GenBank/DDBJ databases">
        <authorList>
            <person name="Magalhaes I.L.F."/>
            <person name="Oliveira U."/>
            <person name="Santos F.R."/>
            <person name="Vidigal T.H.D.A."/>
            <person name="Brescovit A.D."/>
            <person name="Santos A.J."/>
        </authorList>
    </citation>
    <scope>NUCLEOTIDE SEQUENCE</scope>
    <source>
        <tissue evidence="2">Shoot tissue taken approximately 20 cm above the soil surface</tissue>
    </source>
</reference>
<organism evidence="2">
    <name type="scientific">Arundo donax</name>
    <name type="common">Giant reed</name>
    <name type="synonym">Donax arundinaceus</name>
    <dbReference type="NCBI Taxonomy" id="35708"/>
    <lineage>
        <taxon>Eukaryota</taxon>
        <taxon>Viridiplantae</taxon>
        <taxon>Streptophyta</taxon>
        <taxon>Embryophyta</taxon>
        <taxon>Tracheophyta</taxon>
        <taxon>Spermatophyta</taxon>
        <taxon>Magnoliopsida</taxon>
        <taxon>Liliopsida</taxon>
        <taxon>Poales</taxon>
        <taxon>Poaceae</taxon>
        <taxon>PACMAD clade</taxon>
        <taxon>Arundinoideae</taxon>
        <taxon>Arundineae</taxon>
        <taxon>Arundo</taxon>
    </lineage>
</organism>
<name>A0A0A9H013_ARUDO</name>
<keyword evidence="1" id="KW-0472">Membrane</keyword>
<keyword evidence="1" id="KW-0812">Transmembrane</keyword>
<feature type="transmembrane region" description="Helical" evidence="1">
    <location>
        <begin position="20"/>
        <end position="43"/>
    </location>
</feature>
<evidence type="ECO:0000313" key="2">
    <source>
        <dbReference type="EMBL" id="JAE29109.1"/>
    </source>
</evidence>
<dbReference type="EMBL" id="GBRH01168787">
    <property type="protein sequence ID" value="JAE29109.1"/>
    <property type="molecule type" value="Transcribed_RNA"/>
</dbReference>
<accession>A0A0A9H013</accession>
<proteinExistence type="predicted"/>